<dbReference type="RefSeq" id="WP_067125776.1">
    <property type="nucleotide sequence ID" value="NZ_KQ948213.1"/>
</dbReference>
<proteinExistence type="predicted"/>
<keyword evidence="2" id="KW-1185">Reference proteome</keyword>
<comment type="caution">
    <text evidence="1">The sequence shown here is derived from an EMBL/GenBank/DDBJ whole genome shotgun (WGS) entry which is preliminary data.</text>
</comment>
<evidence type="ECO:0000313" key="2">
    <source>
        <dbReference type="Proteomes" id="UP000053127"/>
    </source>
</evidence>
<gene>
    <name evidence="1" type="ORF">AQI95_21280</name>
</gene>
<name>A0A124HFI5_9ACTN</name>
<dbReference type="EMBL" id="LMWN01000032">
    <property type="protein sequence ID" value="KUN03974.1"/>
    <property type="molecule type" value="Genomic_DNA"/>
</dbReference>
<evidence type="ECO:0000313" key="1">
    <source>
        <dbReference type="EMBL" id="KUN03974.1"/>
    </source>
</evidence>
<protein>
    <submittedName>
        <fullName evidence="1">Uncharacterized protein</fullName>
    </submittedName>
</protein>
<dbReference type="OrthoDB" id="4328079at2"/>
<reference evidence="1 2" key="1">
    <citation type="submission" date="2015-10" db="EMBL/GenBank/DDBJ databases">
        <title>Draft genome sequence of Streptomyces yokosukanensis DSM 40224, type strain for the species Streptomyces yokosukanensis.</title>
        <authorList>
            <person name="Ruckert C."/>
            <person name="Winkler A."/>
            <person name="Kalinowski J."/>
            <person name="Kampfer P."/>
            <person name="Glaeser S."/>
        </authorList>
    </citation>
    <scope>NUCLEOTIDE SEQUENCE [LARGE SCALE GENOMIC DNA]</scope>
    <source>
        <strain evidence="1 2">DSM 40224</strain>
    </source>
</reference>
<dbReference type="STRING" id="67386.AQI95_21280"/>
<sequence length="131" mass="14088">MQKSAIRRERRTTRRTLRATLRARSAHQRLAASCRRRPRSLATVAIASGVAKNSAAGVANGLRSVAKRLGVAPAATARTRRTVAGGRAHRTHTVSRYSLGQVARLTSAYRPRKAEYVAAVALIAAFAGTTR</sequence>
<organism evidence="1 2">
    <name type="scientific">Streptomyces yokosukanensis</name>
    <dbReference type="NCBI Taxonomy" id="67386"/>
    <lineage>
        <taxon>Bacteria</taxon>
        <taxon>Bacillati</taxon>
        <taxon>Actinomycetota</taxon>
        <taxon>Actinomycetes</taxon>
        <taxon>Kitasatosporales</taxon>
        <taxon>Streptomycetaceae</taxon>
        <taxon>Streptomyces</taxon>
    </lineage>
</organism>
<dbReference type="Proteomes" id="UP000053127">
    <property type="component" value="Unassembled WGS sequence"/>
</dbReference>
<accession>A0A124HFI5</accession>
<dbReference type="AlphaFoldDB" id="A0A124HFI5"/>